<gene>
    <name evidence="2" type="primary">argG_1</name>
    <name evidence="2" type="ORF">g.97595</name>
</gene>
<feature type="compositionally biased region" description="Basic residues" evidence="1">
    <location>
        <begin position="83"/>
        <end position="93"/>
    </location>
</feature>
<sequence length="145" mass="16064">AEDREVLAYLVTRSLQGPCSAAAEERPRCRRQGNHQPLFDCGCFDCYTGYWFRWDSSPDRELIHQAIEAFEEHLASSEQLRRAGGKGGRRRDRRAGDRSEKTRREPGEKASGKGKLGKKDERAPSGGGAGEEGPSEGRGSVRNEA</sequence>
<dbReference type="AlphaFoldDB" id="A0A1D1YAE9"/>
<evidence type="ECO:0000313" key="2">
    <source>
        <dbReference type="EMBL" id="JAT51584.1"/>
    </source>
</evidence>
<dbReference type="PANTHER" id="PTHR31903:SF4">
    <property type="entry name" value="OS11G0490300 PROTEIN"/>
    <property type="match status" value="1"/>
</dbReference>
<evidence type="ECO:0000256" key="1">
    <source>
        <dbReference type="SAM" id="MobiDB-lite"/>
    </source>
</evidence>
<feature type="compositionally biased region" description="Basic and acidic residues" evidence="1">
    <location>
        <begin position="94"/>
        <end position="123"/>
    </location>
</feature>
<accession>A0A1D1YAE9</accession>
<dbReference type="EMBL" id="GDJX01016352">
    <property type="protein sequence ID" value="JAT51584.1"/>
    <property type="molecule type" value="Transcribed_RNA"/>
</dbReference>
<name>A0A1D1YAE9_9ARAE</name>
<feature type="non-terminal residue" evidence="2">
    <location>
        <position position="1"/>
    </location>
</feature>
<dbReference type="PANTHER" id="PTHR31903">
    <property type="entry name" value="F12F1.11-RELATED"/>
    <property type="match status" value="1"/>
</dbReference>
<organism evidence="2">
    <name type="scientific">Anthurium amnicola</name>
    <dbReference type="NCBI Taxonomy" id="1678845"/>
    <lineage>
        <taxon>Eukaryota</taxon>
        <taxon>Viridiplantae</taxon>
        <taxon>Streptophyta</taxon>
        <taxon>Embryophyta</taxon>
        <taxon>Tracheophyta</taxon>
        <taxon>Spermatophyta</taxon>
        <taxon>Magnoliopsida</taxon>
        <taxon>Liliopsida</taxon>
        <taxon>Araceae</taxon>
        <taxon>Pothoideae</taxon>
        <taxon>Potheae</taxon>
        <taxon>Anthurium</taxon>
    </lineage>
</organism>
<reference evidence="2" key="1">
    <citation type="submission" date="2015-07" db="EMBL/GenBank/DDBJ databases">
        <title>Transcriptome Assembly of Anthurium amnicola.</title>
        <authorList>
            <person name="Suzuki J."/>
        </authorList>
    </citation>
    <scope>NUCLEOTIDE SEQUENCE</scope>
</reference>
<proteinExistence type="predicted"/>
<feature type="region of interest" description="Disordered" evidence="1">
    <location>
        <begin position="74"/>
        <end position="145"/>
    </location>
</feature>
<feature type="non-terminal residue" evidence="2">
    <location>
        <position position="145"/>
    </location>
</feature>
<protein>
    <submittedName>
        <fullName evidence="2">Argininosuccinate synthase</fullName>
    </submittedName>
</protein>